<dbReference type="FunFam" id="3.30.70.1170:FF:000002">
    <property type="entry name" value="Ribosomal RNA small subunit methyltransferase B"/>
    <property type="match status" value="1"/>
</dbReference>
<evidence type="ECO:0000256" key="3">
    <source>
        <dbReference type="ARBA" id="ARBA00007494"/>
    </source>
</evidence>
<feature type="binding site" evidence="14">
    <location>
        <position position="271"/>
    </location>
    <ligand>
        <name>S-adenosyl-L-methionine</name>
        <dbReference type="ChEBI" id="CHEBI:59789"/>
    </ligand>
</feature>
<dbReference type="PANTHER" id="PTHR22807:SF61">
    <property type="entry name" value="NOL1_NOP2_SUN FAMILY PROTEIN _ ANTITERMINATION NUSB DOMAIN-CONTAINING PROTEIN"/>
    <property type="match status" value="1"/>
</dbReference>
<dbReference type="GO" id="GO:0008649">
    <property type="term" value="F:rRNA methyltransferase activity"/>
    <property type="evidence" value="ECO:0007669"/>
    <property type="project" value="InterPro"/>
</dbReference>
<comment type="function">
    <text evidence="1">Specifically methylates the cytosine at position 967 (m5C967) of 16S rRNA.</text>
</comment>
<feature type="domain" description="SAM-dependent MTase RsmB/NOP-type" evidence="15">
    <location>
        <begin position="159"/>
        <end position="427"/>
    </location>
</feature>
<protein>
    <recommendedName>
        <fullName evidence="4">16S rRNA (cytosine(967)-C(5))-methyltransferase</fullName>
        <ecNumber evidence="4">2.1.1.176</ecNumber>
    </recommendedName>
    <alternativeName>
        <fullName evidence="11">16S rRNA m5C967 methyltransferase</fullName>
    </alternativeName>
    <alternativeName>
        <fullName evidence="12">rRNA (cytosine-C(5)-)-methyltransferase RsmB</fullName>
    </alternativeName>
</protein>
<evidence type="ECO:0000256" key="11">
    <source>
        <dbReference type="ARBA" id="ARBA00030399"/>
    </source>
</evidence>
<proteinExistence type="inferred from homology"/>
<gene>
    <name evidence="16" type="ORF">WQQ_18070</name>
</gene>
<dbReference type="GO" id="GO:0005737">
    <property type="term" value="C:cytoplasm"/>
    <property type="evidence" value="ECO:0007669"/>
    <property type="project" value="UniProtKB-SubCell"/>
</dbReference>
<dbReference type="GO" id="GO:0003723">
    <property type="term" value="F:RNA binding"/>
    <property type="evidence" value="ECO:0007669"/>
    <property type="project" value="UniProtKB-UniRule"/>
</dbReference>
<dbReference type="SUPFAM" id="SSF48013">
    <property type="entry name" value="NusB-like"/>
    <property type="match status" value="1"/>
</dbReference>
<dbReference type="Gene3D" id="3.40.50.150">
    <property type="entry name" value="Vaccinia Virus protein VP39"/>
    <property type="match status" value="1"/>
</dbReference>
<dbReference type="InterPro" id="IPR029063">
    <property type="entry name" value="SAM-dependent_MTases_sf"/>
</dbReference>
<dbReference type="PANTHER" id="PTHR22807">
    <property type="entry name" value="NOP2 YEAST -RELATED NOL1/NOP2/FMU SUN DOMAIN-CONTAINING"/>
    <property type="match status" value="1"/>
</dbReference>
<dbReference type="EC" id="2.1.1.176" evidence="4"/>
<feature type="binding site" evidence="14">
    <location>
        <position position="316"/>
    </location>
    <ligand>
        <name>S-adenosyl-L-methionine</name>
        <dbReference type="ChEBI" id="CHEBI:59789"/>
    </ligand>
</feature>
<feature type="active site" description="Nucleophile" evidence="14">
    <location>
        <position position="369"/>
    </location>
</feature>
<dbReference type="InterPro" id="IPR054728">
    <property type="entry name" value="RsmB-like_ferredoxin"/>
</dbReference>
<evidence type="ECO:0000313" key="17">
    <source>
        <dbReference type="Proteomes" id="UP000003704"/>
    </source>
</evidence>
<comment type="subcellular location">
    <subcellularLocation>
        <location evidence="2">Cytoplasm</location>
    </subcellularLocation>
</comment>
<evidence type="ECO:0000256" key="8">
    <source>
        <dbReference type="ARBA" id="ARBA00022679"/>
    </source>
</evidence>
<dbReference type="Pfam" id="PF01189">
    <property type="entry name" value="Methyltr_RsmB-F"/>
    <property type="match status" value="1"/>
</dbReference>
<keyword evidence="9 14" id="KW-0949">S-adenosyl-L-methionine</keyword>
<dbReference type="FunFam" id="3.40.50.150:FF:000022">
    <property type="entry name" value="Ribosomal RNA small subunit methyltransferase B"/>
    <property type="match status" value="1"/>
</dbReference>
<comment type="catalytic activity">
    <reaction evidence="13">
        <text>cytidine(967) in 16S rRNA + S-adenosyl-L-methionine = 5-methylcytidine(967) in 16S rRNA + S-adenosyl-L-homocysteine + H(+)</text>
        <dbReference type="Rhea" id="RHEA:42748"/>
        <dbReference type="Rhea" id="RHEA-COMP:10219"/>
        <dbReference type="Rhea" id="RHEA-COMP:10220"/>
        <dbReference type="ChEBI" id="CHEBI:15378"/>
        <dbReference type="ChEBI" id="CHEBI:57856"/>
        <dbReference type="ChEBI" id="CHEBI:59789"/>
        <dbReference type="ChEBI" id="CHEBI:74483"/>
        <dbReference type="ChEBI" id="CHEBI:82748"/>
        <dbReference type="EC" id="2.1.1.176"/>
    </reaction>
</comment>
<reference evidence="16 17" key="1">
    <citation type="journal article" date="2012" name="J. Bacteriol.">
        <title>Genome Sequence of n-Alkane-Degrading Hydrocarboniphaga effusa Strain AP103T (ATCC BAA-332T).</title>
        <authorList>
            <person name="Chang H.K."/>
            <person name="Zylstra G.J."/>
            <person name="Chae J.C."/>
        </authorList>
    </citation>
    <scope>NUCLEOTIDE SEQUENCE [LARGE SCALE GENOMIC DNA]</scope>
    <source>
        <strain evidence="16 17">AP103</strain>
    </source>
</reference>
<dbReference type="SUPFAM" id="SSF53335">
    <property type="entry name" value="S-adenosyl-L-methionine-dependent methyltransferases"/>
    <property type="match status" value="1"/>
</dbReference>
<dbReference type="InterPro" id="IPR004573">
    <property type="entry name" value="rRNA_ssu_MeTfrase_B"/>
</dbReference>
<dbReference type="EMBL" id="AKGD01000001">
    <property type="protein sequence ID" value="EIT71670.1"/>
    <property type="molecule type" value="Genomic_DNA"/>
</dbReference>
<dbReference type="PROSITE" id="PS01153">
    <property type="entry name" value="NOL1_NOP2_SUN"/>
    <property type="match status" value="1"/>
</dbReference>
<dbReference type="Gene3D" id="1.10.940.10">
    <property type="entry name" value="NusB-like"/>
    <property type="match status" value="1"/>
</dbReference>
<dbReference type="InterPro" id="IPR035926">
    <property type="entry name" value="NusB-like_sf"/>
</dbReference>
<dbReference type="InterPro" id="IPR006027">
    <property type="entry name" value="NusB_RsmB_TIM44"/>
</dbReference>
<dbReference type="STRING" id="1172194.WQQ_18070"/>
<evidence type="ECO:0000256" key="9">
    <source>
        <dbReference type="ARBA" id="ARBA00022691"/>
    </source>
</evidence>
<sequence length="432" mass="47490">MNSRALAARAVAQVLAGASLDDAIAAARRQCGERDLPLIKSMAYGVLREHAQLLALANSMLQRPLENEPEIQALLEVGVYQLRRMRIPPHAAVADTVAAVAALDRPRMSGLVNALLRRYQRERETLEAALPRDSATTHSFPQWIVERVYDDWGLEAESVLVASNEQAPLVLRVNRRRIDRASYLAKLQAAGLAAQAIDAVPEAIALESAVPVEKLPGFADGEVSVQDASAQLMGQLLDLEDGQRVLDACAAPGGKTSHALELADVQMTALDIDRDRLTRVNENLRRLGLSADVRAADASRPSSWWDEQPFDRILLDAPCSGSGVIRRHPDIRWLRRPDDIARFADRQKNLLTALWPLLAPGGVLVYATCSIFKGEGEDVVKQFLVRIPDAKQEVIDTNAWGESCKLGRRIAPNGPFDGFYYAKLIKPKRRGS</sequence>
<evidence type="ECO:0000313" key="16">
    <source>
        <dbReference type="EMBL" id="EIT71670.1"/>
    </source>
</evidence>
<keyword evidence="8 14" id="KW-0808">Transferase</keyword>
<dbReference type="PROSITE" id="PS51686">
    <property type="entry name" value="SAM_MT_RSMB_NOP"/>
    <property type="match status" value="1"/>
</dbReference>
<evidence type="ECO:0000256" key="1">
    <source>
        <dbReference type="ARBA" id="ARBA00002724"/>
    </source>
</evidence>
<feature type="binding site" evidence="14">
    <location>
        <begin position="249"/>
        <end position="255"/>
    </location>
    <ligand>
        <name>S-adenosyl-L-methionine</name>
        <dbReference type="ChEBI" id="CHEBI:59789"/>
    </ligand>
</feature>
<evidence type="ECO:0000256" key="6">
    <source>
        <dbReference type="ARBA" id="ARBA00022552"/>
    </source>
</evidence>
<name>I8TCK0_9GAMM</name>
<dbReference type="Pfam" id="PF22458">
    <property type="entry name" value="RsmF-B_ferredox"/>
    <property type="match status" value="1"/>
</dbReference>
<evidence type="ECO:0000256" key="14">
    <source>
        <dbReference type="PROSITE-ProRule" id="PRU01023"/>
    </source>
</evidence>
<evidence type="ECO:0000256" key="12">
    <source>
        <dbReference type="ARBA" id="ARBA00031088"/>
    </source>
</evidence>
<evidence type="ECO:0000256" key="13">
    <source>
        <dbReference type="ARBA" id="ARBA00047283"/>
    </source>
</evidence>
<evidence type="ECO:0000256" key="5">
    <source>
        <dbReference type="ARBA" id="ARBA00022490"/>
    </source>
</evidence>
<dbReference type="PATRIC" id="fig|1172194.4.peg.1748"/>
<keyword evidence="7 14" id="KW-0489">Methyltransferase</keyword>
<dbReference type="GO" id="GO:0006355">
    <property type="term" value="P:regulation of DNA-templated transcription"/>
    <property type="evidence" value="ECO:0007669"/>
    <property type="project" value="InterPro"/>
</dbReference>
<keyword evidence="5" id="KW-0963">Cytoplasm</keyword>
<comment type="similarity">
    <text evidence="3 14">Belongs to the class I-like SAM-binding methyltransferase superfamily. RsmB/NOP family.</text>
</comment>
<evidence type="ECO:0000259" key="15">
    <source>
        <dbReference type="PROSITE" id="PS51686"/>
    </source>
</evidence>
<dbReference type="OrthoDB" id="9810297at2"/>
<dbReference type="InterPro" id="IPR049560">
    <property type="entry name" value="MeTrfase_RsmB-F_NOP2_cat"/>
</dbReference>
<accession>I8TCK0</accession>
<dbReference type="CDD" id="cd02440">
    <property type="entry name" value="AdoMet_MTases"/>
    <property type="match status" value="1"/>
</dbReference>
<dbReference type="Pfam" id="PF01029">
    <property type="entry name" value="NusB"/>
    <property type="match status" value="1"/>
</dbReference>
<evidence type="ECO:0000256" key="10">
    <source>
        <dbReference type="ARBA" id="ARBA00022884"/>
    </source>
</evidence>
<dbReference type="InterPro" id="IPR001678">
    <property type="entry name" value="MeTrfase_RsmB-F_NOP2_dom"/>
</dbReference>
<dbReference type="NCBIfam" id="TIGR00563">
    <property type="entry name" value="rsmB"/>
    <property type="match status" value="1"/>
</dbReference>
<dbReference type="PRINTS" id="PR02008">
    <property type="entry name" value="RCMTFAMILY"/>
</dbReference>
<dbReference type="InterPro" id="IPR018314">
    <property type="entry name" value="RsmB/NOL1/NOP2-like_CS"/>
</dbReference>
<dbReference type="Gene3D" id="3.30.70.1170">
    <property type="entry name" value="Sun protein, domain 3"/>
    <property type="match status" value="1"/>
</dbReference>
<dbReference type="RefSeq" id="WP_007184756.1">
    <property type="nucleotide sequence ID" value="NZ_AKGD01000001.1"/>
</dbReference>
<organism evidence="16 17">
    <name type="scientific">Hydrocarboniphaga effusa AP103</name>
    <dbReference type="NCBI Taxonomy" id="1172194"/>
    <lineage>
        <taxon>Bacteria</taxon>
        <taxon>Pseudomonadati</taxon>
        <taxon>Pseudomonadota</taxon>
        <taxon>Gammaproteobacteria</taxon>
        <taxon>Nevskiales</taxon>
        <taxon>Nevskiaceae</taxon>
        <taxon>Hydrocarboniphaga</taxon>
    </lineage>
</organism>
<feature type="binding site" evidence="14">
    <location>
        <position position="297"/>
    </location>
    <ligand>
        <name>S-adenosyl-L-methionine</name>
        <dbReference type="ChEBI" id="CHEBI:59789"/>
    </ligand>
</feature>
<keyword evidence="6" id="KW-0698">rRNA processing</keyword>
<keyword evidence="17" id="KW-1185">Reference proteome</keyword>
<keyword evidence="10 14" id="KW-0694">RNA-binding</keyword>
<comment type="caution">
    <text evidence="16">The sequence shown here is derived from an EMBL/GenBank/DDBJ whole genome shotgun (WGS) entry which is preliminary data.</text>
</comment>
<dbReference type="Proteomes" id="UP000003704">
    <property type="component" value="Unassembled WGS sequence"/>
</dbReference>
<evidence type="ECO:0000256" key="2">
    <source>
        <dbReference type="ARBA" id="ARBA00004496"/>
    </source>
</evidence>
<dbReference type="InterPro" id="IPR023267">
    <property type="entry name" value="RCMT"/>
</dbReference>
<evidence type="ECO:0000256" key="7">
    <source>
        <dbReference type="ARBA" id="ARBA00022603"/>
    </source>
</evidence>
<dbReference type="NCBIfam" id="NF008149">
    <property type="entry name" value="PRK10901.1"/>
    <property type="match status" value="1"/>
</dbReference>
<dbReference type="AlphaFoldDB" id="I8TCK0"/>
<evidence type="ECO:0000256" key="4">
    <source>
        <dbReference type="ARBA" id="ARBA00012140"/>
    </source>
</evidence>